<sequence>MLLGLLQSLLLITLSRHNLIGSLLAIETILILSYSIAARLGSASNMTEATGLLILAVSIGAIEAAIGLAISAVYRNIRMNLNLSMQTLLVAKPMKTPDNHL</sequence>
<gene>
    <name evidence="2" type="ORF">RMAR00112_LOCUS4107</name>
</gene>
<evidence type="ECO:0000256" key="1">
    <source>
        <dbReference type="SAM" id="Phobius"/>
    </source>
</evidence>
<reference evidence="2" key="1">
    <citation type="submission" date="2021-01" db="EMBL/GenBank/DDBJ databases">
        <authorList>
            <person name="Corre E."/>
            <person name="Pelletier E."/>
            <person name="Niang G."/>
            <person name="Scheremetjew M."/>
            <person name="Finn R."/>
            <person name="Kale V."/>
            <person name="Holt S."/>
            <person name="Cochrane G."/>
            <person name="Meng A."/>
            <person name="Brown T."/>
            <person name="Cohen L."/>
        </authorList>
    </citation>
    <scope>NUCLEOTIDE SEQUENCE</scope>
    <source>
        <strain evidence="2">CCMP 769</strain>
    </source>
</reference>
<dbReference type="AlphaFoldDB" id="A0A7S2ZDJ3"/>
<name>A0A7S2ZDJ3_9RHOD</name>
<dbReference type="EMBL" id="HBHW01005504">
    <property type="protein sequence ID" value="CAE0036157.1"/>
    <property type="molecule type" value="Transcribed_RNA"/>
</dbReference>
<organism evidence="2">
    <name type="scientific">Rhodosorus marinus</name>
    <dbReference type="NCBI Taxonomy" id="101924"/>
    <lineage>
        <taxon>Eukaryota</taxon>
        <taxon>Rhodophyta</taxon>
        <taxon>Stylonematophyceae</taxon>
        <taxon>Stylonematales</taxon>
        <taxon>Stylonemataceae</taxon>
        <taxon>Rhodosorus</taxon>
    </lineage>
</organism>
<proteinExistence type="predicted"/>
<protein>
    <recommendedName>
        <fullName evidence="3">NADH dehydrogenase subunit 4L</fullName>
    </recommendedName>
</protein>
<accession>A0A7S2ZDJ3</accession>
<evidence type="ECO:0008006" key="3">
    <source>
        <dbReference type="Google" id="ProtNLM"/>
    </source>
</evidence>
<keyword evidence="1" id="KW-0812">Transmembrane</keyword>
<keyword evidence="1" id="KW-0472">Membrane</keyword>
<dbReference type="Gene3D" id="1.10.287.3510">
    <property type="match status" value="1"/>
</dbReference>
<keyword evidence="1" id="KW-1133">Transmembrane helix</keyword>
<evidence type="ECO:0000313" key="2">
    <source>
        <dbReference type="EMBL" id="CAE0036157.1"/>
    </source>
</evidence>
<feature type="transmembrane region" description="Helical" evidence="1">
    <location>
        <begin position="49"/>
        <end position="74"/>
    </location>
</feature>